<organism evidence="1 2">
    <name type="scientific">Puccinia coronata f. sp. avenae</name>
    <dbReference type="NCBI Taxonomy" id="200324"/>
    <lineage>
        <taxon>Eukaryota</taxon>
        <taxon>Fungi</taxon>
        <taxon>Dikarya</taxon>
        <taxon>Basidiomycota</taxon>
        <taxon>Pucciniomycotina</taxon>
        <taxon>Pucciniomycetes</taxon>
        <taxon>Pucciniales</taxon>
        <taxon>Pucciniaceae</taxon>
        <taxon>Puccinia</taxon>
    </lineage>
</organism>
<dbReference type="EMBL" id="PGCJ01000054">
    <property type="protein sequence ID" value="PLW53896.1"/>
    <property type="molecule type" value="Genomic_DNA"/>
</dbReference>
<protein>
    <submittedName>
        <fullName evidence="1">Uncharacterized protein</fullName>
    </submittedName>
</protein>
<evidence type="ECO:0000313" key="2">
    <source>
        <dbReference type="Proteomes" id="UP000235388"/>
    </source>
</evidence>
<reference evidence="1 2" key="1">
    <citation type="submission" date="2017-11" db="EMBL/GenBank/DDBJ databases">
        <title>De novo assembly and phasing of dikaryotic genomes from two isolates of Puccinia coronata f. sp. avenae, the causal agent of oat crown rust.</title>
        <authorList>
            <person name="Miller M.E."/>
            <person name="Zhang Y."/>
            <person name="Omidvar V."/>
            <person name="Sperschneider J."/>
            <person name="Schwessinger B."/>
            <person name="Raley C."/>
            <person name="Palmer J.M."/>
            <person name="Garnica D."/>
            <person name="Upadhyaya N."/>
            <person name="Rathjen J."/>
            <person name="Taylor J.M."/>
            <person name="Park R.F."/>
            <person name="Dodds P.N."/>
            <person name="Hirsch C.D."/>
            <person name="Kianian S.F."/>
            <person name="Figueroa M."/>
        </authorList>
    </citation>
    <scope>NUCLEOTIDE SEQUENCE [LARGE SCALE GENOMIC DNA]</scope>
    <source>
        <strain evidence="1">12NC29</strain>
    </source>
</reference>
<comment type="caution">
    <text evidence="1">The sequence shown here is derived from an EMBL/GenBank/DDBJ whole genome shotgun (WGS) entry which is preliminary data.</text>
</comment>
<name>A0A2N5VVA6_9BASI</name>
<evidence type="ECO:0000313" key="1">
    <source>
        <dbReference type="EMBL" id="PLW53896.1"/>
    </source>
</evidence>
<dbReference type="AlphaFoldDB" id="A0A2N5VVA6"/>
<sequence>MLWRCPWDHCVLGTALCHKTSGVLGTLWRKCIVGTLLVKHCQDAFVKKGVASLNHCPKCTNGGSLECGHHLDGFVLPFMYPLATSTHQGPVALLESVAMHPGPWGQDPGLTPTLNHVFRDLRTKAKLFSSLKLPTQSVSSTLPRVSGRRSSELLQGLSKAFPRLWPFKCGWAQGQPQTIHIAH</sequence>
<keyword evidence="2" id="KW-1185">Reference proteome</keyword>
<gene>
    <name evidence="1" type="ORF">PCANC_03789</name>
</gene>
<proteinExistence type="predicted"/>
<accession>A0A2N5VVA6</accession>
<dbReference type="Proteomes" id="UP000235388">
    <property type="component" value="Unassembled WGS sequence"/>
</dbReference>